<dbReference type="EMBL" id="JAQMUH010000103">
    <property type="protein sequence ID" value="MDB9539861.1"/>
    <property type="molecule type" value="Genomic_DNA"/>
</dbReference>
<dbReference type="Gene3D" id="1.10.287.130">
    <property type="match status" value="1"/>
</dbReference>
<dbReference type="PROSITE" id="PS50109">
    <property type="entry name" value="HIS_KIN"/>
    <property type="match status" value="1"/>
</dbReference>
<evidence type="ECO:0000256" key="2">
    <source>
        <dbReference type="ARBA" id="ARBA00012438"/>
    </source>
</evidence>
<feature type="domain" description="Histidine kinase" evidence="8">
    <location>
        <begin position="188"/>
        <end position="403"/>
    </location>
</feature>
<dbReference type="PROSITE" id="PS51371">
    <property type="entry name" value="CBS"/>
    <property type="match status" value="2"/>
</dbReference>
<dbReference type="PRINTS" id="PR00344">
    <property type="entry name" value="BCTRLSENSOR"/>
</dbReference>
<dbReference type="SUPFAM" id="SSF54631">
    <property type="entry name" value="CBS-domain pair"/>
    <property type="match status" value="1"/>
</dbReference>
<dbReference type="InterPro" id="IPR036097">
    <property type="entry name" value="HisK_dim/P_sf"/>
</dbReference>
<dbReference type="SUPFAM" id="SSF47384">
    <property type="entry name" value="Homodimeric domain of signal transducing histidine kinase"/>
    <property type="match status" value="1"/>
</dbReference>
<protein>
    <recommendedName>
        <fullName evidence="2">histidine kinase</fullName>
        <ecNumber evidence="2">2.7.13.3</ecNumber>
    </recommendedName>
</protein>
<dbReference type="SMART" id="SM00387">
    <property type="entry name" value="HATPase_c"/>
    <property type="match status" value="1"/>
</dbReference>
<keyword evidence="11" id="KW-1185">Reference proteome</keyword>
<dbReference type="Gene3D" id="3.10.580.10">
    <property type="entry name" value="CBS-domain"/>
    <property type="match status" value="1"/>
</dbReference>
<dbReference type="InterPro" id="IPR004358">
    <property type="entry name" value="Sig_transdc_His_kin-like_C"/>
</dbReference>
<dbReference type="SUPFAM" id="SSF55874">
    <property type="entry name" value="ATPase domain of HSP90 chaperone/DNA topoisomerase II/histidine kinase"/>
    <property type="match status" value="1"/>
</dbReference>
<dbReference type="InterPro" id="IPR005467">
    <property type="entry name" value="His_kinase_dom"/>
</dbReference>
<dbReference type="EC" id="2.7.13.3" evidence="2"/>
<dbReference type="Pfam" id="PF00512">
    <property type="entry name" value="HisKA"/>
    <property type="match status" value="1"/>
</dbReference>
<dbReference type="Proteomes" id="UP001212499">
    <property type="component" value="Unassembled WGS sequence"/>
</dbReference>
<keyword evidence="10" id="KW-0067">ATP-binding</keyword>
<evidence type="ECO:0000256" key="4">
    <source>
        <dbReference type="ARBA" id="ARBA00022679"/>
    </source>
</evidence>
<evidence type="ECO:0000256" key="6">
    <source>
        <dbReference type="ARBA" id="ARBA00023012"/>
    </source>
</evidence>
<dbReference type="Pfam" id="PF02518">
    <property type="entry name" value="HATPase_c"/>
    <property type="match status" value="1"/>
</dbReference>
<proteinExistence type="predicted"/>
<keyword evidence="10" id="KW-0547">Nucleotide-binding</keyword>
<dbReference type="PANTHER" id="PTHR43711">
    <property type="entry name" value="TWO-COMPONENT HISTIDINE KINASE"/>
    <property type="match status" value="1"/>
</dbReference>
<dbReference type="Gene3D" id="3.30.565.10">
    <property type="entry name" value="Histidine kinase-like ATPase, C-terminal domain"/>
    <property type="match status" value="1"/>
</dbReference>
<dbReference type="PANTHER" id="PTHR43711:SF26">
    <property type="entry name" value="SENSOR HISTIDINE KINASE RCSC"/>
    <property type="match status" value="1"/>
</dbReference>
<dbReference type="InterPro" id="IPR000644">
    <property type="entry name" value="CBS_dom"/>
</dbReference>
<evidence type="ECO:0000256" key="7">
    <source>
        <dbReference type="PROSITE-ProRule" id="PRU00703"/>
    </source>
</evidence>
<feature type="domain" description="CBS" evidence="9">
    <location>
        <begin position="15"/>
        <end position="86"/>
    </location>
</feature>
<keyword evidence="5" id="KW-0418">Kinase</keyword>
<evidence type="ECO:0000256" key="1">
    <source>
        <dbReference type="ARBA" id="ARBA00000085"/>
    </source>
</evidence>
<name>A0ABT5ARE9_9CYAN</name>
<comment type="caution">
    <text evidence="10">The sequence shown here is derived from an EMBL/GenBank/DDBJ whole genome shotgun (WGS) entry which is preliminary data.</text>
</comment>
<dbReference type="GO" id="GO:0005524">
    <property type="term" value="F:ATP binding"/>
    <property type="evidence" value="ECO:0007669"/>
    <property type="project" value="UniProtKB-KW"/>
</dbReference>
<evidence type="ECO:0000256" key="3">
    <source>
        <dbReference type="ARBA" id="ARBA00022553"/>
    </source>
</evidence>
<evidence type="ECO:0000259" key="8">
    <source>
        <dbReference type="PROSITE" id="PS50109"/>
    </source>
</evidence>
<keyword evidence="4" id="KW-0808">Transferase</keyword>
<sequence>MSTKFFGVSDIHKAIVPCPLILSAETSVIAAVKLMFQVCDTYNLTSSLVNDRENPTCVLVVENQKLVGIFTHKDLIRCIAMGVNLEQATLTEVMNQHPVTLEKSQFTNIFIALNLLHQYKTDNLAIVDEQNEVVGLVTVSSCESVYENSQSFIESIDSEELPLVVPAIKKTLERERELSELKSRFIAMSSHEFRTPLSVIASSAGILKDFGDQLDEERKKKHLDFILNYVKYTTEILDNILLINQGENSQLEFKPAPLDLISFCQELGEEMQLSAPHHNIVFATTAESGVIGNLDKKLLRRILINLLANAIKYSPDRTTVEFNLKISKSNVSFTVQDQGIGIPEADQVKLFESFHRGTNVGNLHGMGLGLSIVSKCIELHTGSIAVKSEVGMGTTFIVTIPLR</sequence>
<dbReference type="Pfam" id="PF00571">
    <property type="entry name" value="CBS"/>
    <property type="match status" value="2"/>
</dbReference>
<dbReference type="InterPro" id="IPR003661">
    <property type="entry name" value="HisK_dim/P_dom"/>
</dbReference>
<evidence type="ECO:0000256" key="5">
    <source>
        <dbReference type="ARBA" id="ARBA00022777"/>
    </source>
</evidence>
<dbReference type="CDD" id="cd00075">
    <property type="entry name" value="HATPase"/>
    <property type="match status" value="1"/>
</dbReference>
<dbReference type="RefSeq" id="WP_271732889.1">
    <property type="nucleotide sequence ID" value="NZ_JANQDP010000105.1"/>
</dbReference>
<evidence type="ECO:0000259" key="9">
    <source>
        <dbReference type="PROSITE" id="PS51371"/>
    </source>
</evidence>
<evidence type="ECO:0000313" key="10">
    <source>
        <dbReference type="EMBL" id="MDB9539861.1"/>
    </source>
</evidence>
<dbReference type="InterPro" id="IPR046342">
    <property type="entry name" value="CBS_dom_sf"/>
</dbReference>
<gene>
    <name evidence="10" type="ORF">PN457_09345</name>
</gene>
<comment type="catalytic activity">
    <reaction evidence="1">
        <text>ATP + protein L-histidine = ADP + protein N-phospho-L-histidine.</text>
        <dbReference type="EC" id="2.7.13.3"/>
    </reaction>
</comment>
<dbReference type="CDD" id="cd00082">
    <property type="entry name" value="HisKA"/>
    <property type="match status" value="1"/>
</dbReference>
<keyword evidence="6" id="KW-0902">Two-component regulatory system</keyword>
<feature type="domain" description="CBS" evidence="9">
    <location>
        <begin position="94"/>
        <end position="152"/>
    </location>
</feature>
<evidence type="ECO:0000313" key="11">
    <source>
        <dbReference type="Proteomes" id="UP001212499"/>
    </source>
</evidence>
<accession>A0ABT5ARE9</accession>
<dbReference type="InterPro" id="IPR050736">
    <property type="entry name" value="Sensor_HK_Regulatory"/>
</dbReference>
<dbReference type="InterPro" id="IPR036890">
    <property type="entry name" value="HATPase_C_sf"/>
</dbReference>
<keyword evidence="3" id="KW-0597">Phosphoprotein</keyword>
<dbReference type="InterPro" id="IPR003594">
    <property type="entry name" value="HATPase_dom"/>
</dbReference>
<dbReference type="SMART" id="SM00388">
    <property type="entry name" value="HisKA"/>
    <property type="match status" value="1"/>
</dbReference>
<organism evidence="10 11">
    <name type="scientific">Anabaenopsis arnoldii</name>
    <dbReference type="NCBI Taxonomy" id="2152938"/>
    <lineage>
        <taxon>Bacteria</taxon>
        <taxon>Bacillati</taxon>
        <taxon>Cyanobacteriota</taxon>
        <taxon>Cyanophyceae</taxon>
        <taxon>Nostocales</taxon>
        <taxon>Nodulariaceae</taxon>
        <taxon>Anabaenopsis</taxon>
    </lineage>
</organism>
<reference evidence="10 11" key="1">
    <citation type="submission" date="2023-01" db="EMBL/GenBank/DDBJ databases">
        <title>Genomes from the Australian National Cyanobacteria Reference Collection.</title>
        <authorList>
            <person name="Willis A."/>
            <person name="Lee E.M.F."/>
        </authorList>
    </citation>
    <scope>NUCLEOTIDE SEQUENCE [LARGE SCALE GENOMIC DNA]</scope>
    <source>
        <strain evidence="10 11">CS-1033</strain>
    </source>
</reference>
<keyword evidence="7" id="KW-0129">CBS domain</keyword>